<evidence type="ECO:0000256" key="1">
    <source>
        <dbReference type="PROSITE-ProRule" id="PRU00339"/>
    </source>
</evidence>
<proteinExistence type="predicted"/>
<feature type="region of interest" description="Disordered" evidence="2">
    <location>
        <begin position="1"/>
        <end position="66"/>
    </location>
</feature>
<accession>A0AAP0D5G5</accession>
<evidence type="ECO:0008006" key="5">
    <source>
        <dbReference type="Google" id="ProtNLM"/>
    </source>
</evidence>
<dbReference type="InterPro" id="IPR019734">
    <property type="entry name" value="TPR_rpt"/>
</dbReference>
<feature type="compositionally biased region" description="Basic and acidic residues" evidence="2">
    <location>
        <begin position="1"/>
        <end position="23"/>
    </location>
</feature>
<name>A0AAP0D5G5_9ASTR</name>
<gene>
    <name evidence="3" type="ORF">SSX86_014121</name>
</gene>
<dbReference type="Pfam" id="PF13432">
    <property type="entry name" value="TPR_16"/>
    <property type="match status" value="1"/>
</dbReference>
<feature type="repeat" description="TPR" evidence="1">
    <location>
        <begin position="247"/>
        <end position="280"/>
    </location>
</feature>
<evidence type="ECO:0000313" key="4">
    <source>
        <dbReference type="Proteomes" id="UP001408789"/>
    </source>
</evidence>
<dbReference type="GO" id="GO:0000127">
    <property type="term" value="C:transcription factor TFIIIC complex"/>
    <property type="evidence" value="ECO:0007669"/>
    <property type="project" value="TreeGrafter"/>
</dbReference>
<dbReference type="SMART" id="SM00028">
    <property type="entry name" value="TPR"/>
    <property type="match status" value="9"/>
</dbReference>
<dbReference type="PROSITE" id="PS50005">
    <property type="entry name" value="TPR"/>
    <property type="match status" value="2"/>
</dbReference>
<keyword evidence="4" id="KW-1185">Reference proteome</keyword>
<evidence type="ECO:0000313" key="3">
    <source>
        <dbReference type="EMBL" id="KAK9066798.1"/>
    </source>
</evidence>
<organism evidence="3 4">
    <name type="scientific">Deinandra increscens subsp. villosa</name>
    <dbReference type="NCBI Taxonomy" id="3103831"/>
    <lineage>
        <taxon>Eukaryota</taxon>
        <taxon>Viridiplantae</taxon>
        <taxon>Streptophyta</taxon>
        <taxon>Embryophyta</taxon>
        <taxon>Tracheophyta</taxon>
        <taxon>Spermatophyta</taxon>
        <taxon>Magnoliopsida</taxon>
        <taxon>eudicotyledons</taxon>
        <taxon>Gunneridae</taxon>
        <taxon>Pentapetalae</taxon>
        <taxon>asterids</taxon>
        <taxon>campanulids</taxon>
        <taxon>Asterales</taxon>
        <taxon>Asteraceae</taxon>
        <taxon>Asteroideae</taxon>
        <taxon>Heliantheae alliance</taxon>
        <taxon>Madieae</taxon>
        <taxon>Madiinae</taxon>
        <taxon>Deinandra</taxon>
    </lineage>
</organism>
<dbReference type="PANTHER" id="PTHR23082">
    <property type="entry name" value="TRANSCRIPTION INITIATION FACTOR IIIC TFIIIC , POLYPEPTIDE 3-RELATED"/>
    <property type="match status" value="1"/>
</dbReference>
<feature type="repeat" description="TPR" evidence="1">
    <location>
        <begin position="179"/>
        <end position="212"/>
    </location>
</feature>
<comment type="caution">
    <text evidence="3">The sequence shown here is derived from an EMBL/GenBank/DDBJ whole genome shotgun (WGS) entry which is preliminary data.</text>
</comment>
<dbReference type="EMBL" id="JBCNJP010000015">
    <property type="protein sequence ID" value="KAK9066798.1"/>
    <property type="molecule type" value="Genomic_DNA"/>
</dbReference>
<dbReference type="PANTHER" id="PTHR23082:SF0">
    <property type="entry name" value="GENERAL TRANSCRIPTION FACTOR 3C POLYPEPTIDE 3"/>
    <property type="match status" value="1"/>
</dbReference>
<dbReference type="Pfam" id="PF13181">
    <property type="entry name" value="TPR_8"/>
    <property type="match status" value="1"/>
</dbReference>
<protein>
    <recommendedName>
        <fullName evidence="5">General transcription factor 3C polypeptide 3</fullName>
    </recommendedName>
</protein>
<keyword evidence="1" id="KW-0802">TPR repeat</keyword>
<dbReference type="GO" id="GO:0006383">
    <property type="term" value="P:transcription by RNA polymerase III"/>
    <property type="evidence" value="ECO:0007669"/>
    <property type="project" value="InterPro"/>
</dbReference>
<dbReference type="AlphaFoldDB" id="A0AAP0D5G5"/>
<feature type="compositionally biased region" description="Acidic residues" evidence="2">
    <location>
        <begin position="49"/>
        <end position="64"/>
    </location>
</feature>
<dbReference type="SUPFAM" id="SSF48452">
    <property type="entry name" value="TPR-like"/>
    <property type="match status" value="3"/>
</dbReference>
<dbReference type="InterPro" id="IPR011990">
    <property type="entry name" value="TPR-like_helical_dom_sf"/>
</dbReference>
<dbReference type="InterPro" id="IPR039340">
    <property type="entry name" value="Tfc4/TFIIIC-102/Sfc4"/>
</dbReference>
<evidence type="ECO:0000256" key="2">
    <source>
        <dbReference type="SAM" id="MobiDB-lite"/>
    </source>
</evidence>
<dbReference type="Proteomes" id="UP001408789">
    <property type="component" value="Unassembled WGS sequence"/>
</dbReference>
<dbReference type="Gene3D" id="1.25.40.10">
    <property type="entry name" value="Tetratricopeptide repeat domain"/>
    <property type="match status" value="3"/>
</dbReference>
<reference evidence="3 4" key="1">
    <citation type="submission" date="2024-04" db="EMBL/GenBank/DDBJ databases">
        <title>The reference genome of an endangered Asteraceae, Deinandra increscens subsp. villosa, native to the Central Coast of California.</title>
        <authorList>
            <person name="Guilliams M."/>
            <person name="Hasenstab-Lehman K."/>
            <person name="Meyer R."/>
            <person name="Mcevoy S."/>
        </authorList>
    </citation>
    <scope>NUCLEOTIDE SEQUENCE [LARGE SCALE GENOMIC DNA]</scope>
    <source>
        <tissue evidence="3">Leaf</tissue>
    </source>
</reference>
<sequence length="925" mass="105454">MDEKKARDNGIDTDGLHNNKNETVELVSDFSATEDRNMGCSQENQTGDSSEEEYDDEEEEDTEETYQHLEHMDYEALADKKRKAILDYNHEGMPLEKKSRLEDLPQEKFEELLSEMKYGMKRKRSRKIKKRGRRKGSKKKISPEITRKLGDATLYYAHGRYEEAIPLLEEIILISRKLPDPYHTLGLIHNDMGDKKRALGFYMCAVRLNPKDASLWKLLVTWSLEQGNSRQARYCLGRAIRADPEDMGLRYQLASLYVELGEHQKAAETYDQIWQLRPKNLEALKTAAKLYQKCGQHEHSINILEDYLKKNPIDADLSVVLLLASFLMAENAHEKALNHIQYAQQSNSAVKDLPVELLIKAGICHVHLGNLEKAEDFFSVLTEKNVDDCGHLVTEVADSLMGVKNHESALKYYLMLEGSVGGNKGILNLNIGRCYYFLSARTQAIDYLYKALNERDHDIDARLDLVSFLLEDDREEEAISVLSPPPDSESRVGLTSDTAKQWWTDEKVKLKLCHIHKSKGLTEAFVETIFPLVRETLFLETIQRKARKKRELPKSELYKRVQVLDEHQTDNVFQGFRPIASSSDLSKAARAKKLLLRKETKREQKRAAALAAGIEWQSEESDDESPAYREPPLPNLLKDEGQLTLIVDVCKGLVSVKKYGEALEVITVSLKLAQNTLSTEKQEELRALGAQIAYNIDGPTNGWDCARYIVSQNPYSFAAWNCYYKIMLRSKLKDHDKFLHDKSVKHEDCIPALLIKGHKHTMQKKHQIAANFYLKAYKLMPENALINLCVGTALINLALGLRLNNRNQCVMQGLAFLYNILRLSENSQEALYNLARAYHHVGLVSIAATYYEKVLAVYQKDYPIPKLPNDGPETTNDLKPGYCDLKREAAYNLHLIYRSSGSVDLARQFKCAFSSHGDGKLSSLE</sequence>